<feature type="region of interest" description="Disordered" evidence="1">
    <location>
        <begin position="60"/>
        <end position="98"/>
    </location>
</feature>
<dbReference type="Proteomes" id="UP001322277">
    <property type="component" value="Chromosome 1"/>
</dbReference>
<dbReference type="GeneID" id="87937843"/>
<dbReference type="EMBL" id="CP137305">
    <property type="protein sequence ID" value="WQF76326.1"/>
    <property type="molecule type" value="Genomic_DNA"/>
</dbReference>
<organism evidence="2 3">
    <name type="scientific">Colletotrichum destructivum</name>
    <dbReference type="NCBI Taxonomy" id="34406"/>
    <lineage>
        <taxon>Eukaryota</taxon>
        <taxon>Fungi</taxon>
        <taxon>Dikarya</taxon>
        <taxon>Ascomycota</taxon>
        <taxon>Pezizomycotina</taxon>
        <taxon>Sordariomycetes</taxon>
        <taxon>Hypocreomycetidae</taxon>
        <taxon>Glomerellales</taxon>
        <taxon>Glomerellaceae</taxon>
        <taxon>Colletotrichum</taxon>
        <taxon>Colletotrichum destructivum species complex</taxon>
    </lineage>
</organism>
<accession>A0AAX4HYR4</accession>
<protein>
    <submittedName>
        <fullName evidence="2">Uncharacterized protein</fullName>
    </submittedName>
</protein>
<gene>
    <name evidence="2" type="ORF">CDEST_01340</name>
</gene>
<feature type="region of interest" description="Disordered" evidence="1">
    <location>
        <begin position="1"/>
        <end position="27"/>
    </location>
</feature>
<evidence type="ECO:0000256" key="1">
    <source>
        <dbReference type="SAM" id="MobiDB-lite"/>
    </source>
</evidence>
<proteinExistence type="predicted"/>
<evidence type="ECO:0000313" key="2">
    <source>
        <dbReference type="EMBL" id="WQF76326.1"/>
    </source>
</evidence>
<keyword evidence="3" id="KW-1185">Reference proteome</keyword>
<sequence length="158" mass="17384">MADGARRVPSAQRLQDRSHHHALPQRMSDTCWGKRAVAAAAAITRRRQRRMPHFVSVVAKRARAEESSLPGRPDGRLRGARPPSDVLRGTRPPSDVYTTMERPCLESWKTNVSVVGVTEHKGLACRTSRTGLVAVREAPKSYPRGRDVGRSAAPLCSV</sequence>
<reference evidence="3" key="1">
    <citation type="journal article" date="2023" name="bioRxiv">
        <title>Complete genome of the Medicago anthracnose fungus, Colletotrichum destructivum, reveals a mini-chromosome-like region within a core chromosome.</title>
        <authorList>
            <person name="Lapalu N."/>
            <person name="Simon A."/>
            <person name="Lu A."/>
            <person name="Plaumann P.-L."/>
            <person name="Amselem J."/>
            <person name="Pigne S."/>
            <person name="Auger A."/>
            <person name="Koch C."/>
            <person name="Dallery J.-F."/>
            <person name="O'Connell R.J."/>
        </authorList>
    </citation>
    <scope>NUCLEOTIDE SEQUENCE [LARGE SCALE GENOMIC DNA]</scope>
    <source>
        <strain evidence="3">CBS 520.97</strain>
    </source>
</reference>
<evidence type="ECO:0000313" key="3">
    <source>
        <dbReference type="Proteomes" id="UP001322277"/>
    </source>
</evidence>
<dbReference type="KEGG" id="cdet:87937843"/>
<dbReference type="AlphaFoldDB" id="A0AAX4HYR4"/>
<dbReference type="RefSeq" id="XP_062773550.1">
    <property type="nucleotide sequence ID" value="XM_062917499.1"/>
</dbReference>
<name>A0AAX4HYR4_9PEZI</name>